<dbReference type="SUPFAM" id="SSF51197">
    <property type="entry name" value="Clavaminate synthase-like"/>
    <property type="match status" value="1"/>
</dbReference>
<protein>
    <recommendedName>
        <fullName evidence="6">JmjC domain-containing protein</fullName>
    </recommendedName>
</protein>
<keyword evidence="2" id="KW-0805">Transcription regulation</keyword>
<feature type="compositionally biased region" description="Polar residues" evidence="5">
    <location>
        <begin position="1281"/>
        <end position="1290"/>
    </location>
</feature>
<dbReference type="Pfam" id="PF02373">
    <property type="entry name" value="JmjC"/>
    <property type="match status" value="1"/>
</dbReference>
<feature type="compositionally biased region" description="Polar residues" evidence="5">
    <location>
        <begin position="1039"/>
        <end position="1053"/>
    </location>
</feature>
<evidence type="ECO:0000256" key="4">
    <source>
        <dbReference type="ARBA" id="ARBA00023242"/>
    </source>
</evidence>
<feature type="compositionally biased region" description="Polar residues" evidence="5">
    <location>
        <begin position="1224"/>
        <end position="1235"/>
    </location>
</feature>
<feature type="compositionally biased region" description="Basic and acidic residues" evidence="5">
    <location>
        <begin position="1152"/>
        <end position="1165"/>
    </location>
</feature>
<evidence type="ECO:0000256" key="2">
    <source>
        <dbReference type="ARBA" id="ARBA00023015"/>
    </source>
</evidence>
<dbReference type="SMART" id="SM00558">
    <property type="entry name" value="JmjC"/>
    <property type="match status" value="1"/>
</dbReference>
<accession>A0A2C5XEK5</accession>
<dbReference type="Proteomes" id="UP000222788">
    <property type="component" value="Unassembled WGS sequence"/>
</dbReference>
<feature type="region of interest" description="Disordered" evidence="5">
    <location>
        <begin position="846"/>
        <end position="875"/>
    </location>
</feature>
<keyword evidence="4" id="KW-0539">Nucleus</keyword>
<reference evidence="7 8" key="2">
    <citation type="journal article" date="2013" name="IMA Fungus">
        <title>IMA Genome-F 1: Ceratocystis fimbriata: Draft nuclear genome sequence for the plant pathogen, Ceratocystis fimbriata.</title>
        <authorList>
            <person name="Wilken P.M."/>
            <person name="Steenkamp E.T."/>
            <person name="Wingfield M.J."/>
            <person name="de Beer Z.W."/>
            <person name="Wingfield B.D."/>
        </authorList>
    </citation>
    <scope>NUCLEOTIDE SEQUENCE [LARGE SCALE GENOMIC DNA]</scope>
    <source>
        <strain evidence="7 8">CBS 114723</strain>
    </source>
</reference>
<name>A0A2C5XEK5_9PEZI</name>
<dbReference type="OrthoDB" id="298344at2759"/>
<dbReference type="Gene3D" id="2.60.120.650">
    <property type="entry name" value="Cupin"/>
    <property type="match status" value="1"/>
</dbReference>
<feature type="compositionally biased region" description="Polar residues" evidence="5">
    <location>
        <begin position="701"/>
        <end position="711"/>
    </location>
</feature>
<dbReference type="EMBL" id="APWK03000015">
    <property type="protein sequence ID" value="PHH55086.1"/>
    <property type="molecule type" value="Genomic_DNA"/>
</dbReference>
<keyword evidence="8" id="KW-1185">Reference proteome</keyword>
<feature type="region of interest" description="Disordered" evidence="5">
    <location>
        <begin position="696"/>
        <end position="744"/>
    </location>
</feature>
<feature type="compositionally biased region" description="Low complexity" evidence="5">
    <location>
        <begin position="1177"/>
        <end position="1187"/>
    </location>
</feature>
<sequence>MRTALHPQAKFDPIPPDLDLHNLIQTTPNFEWVLRVSVAQIRNLGQQELEKLVLLHVIQGGRPLVIEKWNEALPSDIFSVEWLEKKYDKKRENARDITKQADIPMTMGHYLRAMRKLANQWTPLNFRDERRQRLYLKDIDCPPEWEQVLRKVIPPNLFYMNENATDRGTQSSRKGGPIRTANSSLVTAGDLMSSLPPQMRAENLMCYIGHEGTYTPAHREMCASLGQNIMVEASKDTEDGDLEGSSIWFMTESKDREVVREYFLSMLGHDIEIEKHFAQINAWKKATFPVYVVEQKPGDFILIPPLAPHQVWNRGTRTMKVAWNRTTVETLELALYEALPKARLVCRDEQYKNKSIVYYTLHKYYQKMTHIDPQDIMADEPLASSVSLRQQTLVSDFRRLFLLFADILGDEMFGFKETNVEYIEFDSNITCSYCRANIFNRFLTCKNCIRILEDGDEDTYDICMECYAMGRSCFCISNLQWCEQWKWDDLVANYEKWRAMVIRNDGFVDLERSPLPLELVSKRKKKKTLAQVCQEGLSCRPFKDILNARKLHEDESEPEPEVDSNGKIKKSKRRNTRMRASKGPDTKRCHVCGHPDFLYKMQTCSTPGCNEAYCYGTLYRGFDQMPQDVQQMENWQCPKCLGICNCGYCRRAGAVNYYLPKRTLLGHDTRPIADDRSVESLVDFRMHNLSWLKHTGEDARSNTSKRMQQLRAQAEQAKSKSRSVQEAAEGVLSQGASEGAGASPTAEDDLVLAKDIDAALAVADVTYADAFMTEKSDTAMYPDLDSDNISMMSENRPGFHELPGMGYYQQDDGDDRILFDPYKVPSKESLQLDDPEVSEFVRKSIQAAKRRSRHKSDDDTESAPHPRLAKKPKKDIVRASVNLEKVIDPALLEAGPALPCRPSSTTPTASSLGAIRHNSTNPTPTVTAIEGYQDNAISPPVQKSLARPQSKHQATSVGAKKLRAGSAMDSNPPALMANKARKIQKQEKEKGQEDKDIEMAETEAESIAHDHTGKSVANQSTRPAATDILAKPKAALSEHNGSTNNGLGLNDSQYTKRKLNHSRKSVSDSASTSTLAPHKPSPPCHSPDRGRTASKASEEKSSKVHDGSEQPIPTPAHQLLSMAERMKIRGRTFRIGQRGGTNYSANSRDKRKNAQLEEEHPHKATEGPSNGKVVAFESSSSSTTPTEEPAEGRDRGRGKTRGWGNGRVVGHGARSADRPPTHETVFQTRASMNGSKESEQKDSLGVGHRKTPPASDSSDGNDEIPQKAPPKNPFAARRGGTTASERQSSRAWKVRSGED</sequence>
<dbReference type="PROSITE" id="PS51184">
    <property type="entry name" value="JMJC"/>
    <property type="match status" value="1"/>
</dbReference>
<evidence type="ECO:0000256" key="3">
    <source>
        <dbReference type="ARBA" id="ARBA00023163"/>
    </source>
</evidence>
<gene>
    <name evidence="7" type="ORF">CFIMG_002925RA</name>
</gene>
<dbReference type="InterPro" id="IPR003347">
    <property type="entry name" value="JmjC_dom"/>
</dbReference>
<feature type="compositionally biased region" description="Basic and acidic residues" evidence="5">
    <location>
        <begin position="1086"/>
        <end position="1108"/>
    </location>
</feature>
<proteinExistence type="predicted"/>
<feature type="domain" description="JmjC" evidence="6">
    <location>
        <begin position="170"/>
        <end position="342"/>
    </location>
</feature>
<evidence type="ECO:0000256" key="5">
    <source>
        <dbReference type="SAM" id="MobiDB-lite"/>
    </source>
</evidence>
<dbReference type="InterPro" id="IPR018866">
    <property type="entry name" value="Znf-4CXXC_R1"/>
</dbReference>
<feature type="compositionally biased region" description="Basic and acidic residues" evidence="5">
    <location>
        <begin position="984"/>
        <end position="998"/>
    </location>
</feature>
<feature type="compositionally biased region" description="Basic residues" evidence="5">
    <location>
        <begin position="1055"/>
        <end position="1064"/>
    </location>
</feature>
<comment type="caution">
    <text evidence="7">The sequence shown here is derived from an EMBL/GenBank/DDBJ whole genome shotgun (WGS) entry which is preliminary data.</text>
</comment>
<reference evidence="7 8" key="1">
    <citation type="journal article" date="2013" name="Fungal Biol.">
        <title>Analysis of microsatellite markers in the genome of the plant pathogen Ceratocystis fimbriata.</title>
        <authorList>
            <person name="Simpson M.C."/>
            <person name="Wilken P.M."/>
            <person name="Coetzee M.P."/>
            <person name="Wingfield M.J."/>
            <person name="Wingfield B.D."/>
        </authorList>
    </citation>
    <scope>NUCLEOTIDE SEQUENCE [LARGE SCALE GENOMIC DNA]</scope>
    <source>
        <strain evidence="7 8">CBS 114723</strain>
    </source>
</reference>
<feature type="region of interest" description="Disordered" evidence="5">
    <location>
        <begin position="942"/>
        <end position="1299"/>
    </location>
</feature>
<evidence type="ECO:0000313" key="7">
    <source>
        <dbReference type="EMBL" id="PHH55086.1"/>
    </source>
</evidence>
<feature type="compositionally biased region" description="Polar residues" evidence="5">
    <location>
        <begin position="902"/>
        <end position="926"/>
    </location>
</feature>
<comment type="subcellular location">
    <subcellularLocation>
        <location evidence="1">Nucleus</location>
    </subcellularLocation>
</comment>
<dbReference type="STRING" id="1035309.A0A2C5XEK5"/>
<evidence type="ECO:0000259" key="6">
    <source>
        <dbReference type="PROSITE" id="PS51184"/>
    </source>
</evidence>
<evidence type="ECO:0000256" key="1">
    <source>
        <dbReference type="ARBA" id="ARBA00004123"/>
    </source>
</evidence>
<evidence type="ECO:0000313" key="8">
    <source>
        <dbReference type="Proteomes" id="UP000222788"/>
    </source>
</evidence>
<dbReference type="GO" id="GO:0005634">
    <property type="term" value="C:nucleus"/>
    <property type="evidence" value="ECO:0007669"/>
    <property type="project" value="UniProtKB-SubCell"/>
</dbReference>
<feature type="region of interest" description="Disordered" evidence="5">
    <location>
        <begin position="552"/>
        <end position="586"/>
    </location>
</feature>
<dbReference type="Pfam" id="PF10497">
    <property type="entry name" value="zf-4CXXC_R1"/>
    <property type="match status" value="1"/>
</dbReference>
<feature type="region of interest" description="Disordered" evidence="5">
    <location>
        <begin position="898"/>
        <end position="927"/>
    </location>
</feature>
<feature type="compositionally biased region" description="Basic residues" evidence="5">
    <location>
        <begin position="567"/>
        <end position="580"/>
    </location>
</feature>
<organism evidence="7 8">
    <name type="scientific">Ceratocystis fimbriata CBS 114723</name>
    <dbReference type="NCBI Taxonomy" id="1035309"/>
    <lineage>
        <taxon>Eukaryota</taxon>
        <taxon>Fungi</taxon>
        <taxon>Dikarya</taxon>
        <taxon>Ascomycota</taxon>
        <taxon>Pezizomycotina</taxon>
        <taxon>Sordariomycetes</taxon>
        <taxon>Hypocreomycetidae</taxon>
        <taxon>Microascales</taxon>
        <taxon>Ceratocystidaceae</taxon>
        <taxon>Ceratocystis</taxon>
    </lineage>
</organism>
<keyword evidence="3" id="KW-0804">Transcription</keyword>